<evidence type="ECO:0000256" key="1">
    <source>
        <dbReference type="ARBA" id="ARBA00006033"/>
    </source>
</evidence>
<sequence>MDCPLPPSEPSIRPSAVDRPVIPPRNYMNPKENPVAAPYNAYNRFPYGNQRYPLSGYSYGYGSGAPYYSGYNSMYGGGYGMNNGNYMSNGNGSRFIRAAEESTRPTFEAIESLTRAINSVAFMMESTFGSLNMSFQAILSVIDNFSQARAFLKQFFASILTLRIFHKFFSILINLMRKMNIISDHSVANLSWLNTSNTADNSVASRVSMWPIFTFLGLMFGAPYLISKMVPREDVPESKNEWDPSTDKYVPLVAVHDFQAGSVQEISFQRGQKLKMIPPEIMQPSSPYWIYVADESNHTGFVPRNHVAPV</sequence>
<dbReference type="InterPro" id="IPR035463">
    <property type="entry name" value="Pex13"/>
</dbReference>
<keyword evidence="17" id="KW-1185">Reference proteome</keyword>
<comment type="similarity">
    <text evidence="1">Belongs to the peroxin-13 family.</text>
</comment>
<evidence type="ECO:0000256" key="13">
    <source>
        <dbReference type="PROSITE-ProRule" id="PRU00192"/>
    </source>
</evidence>
<dbReference type="GO" id="GO:0005778">
    <property type="term" value="C:peroxisomal membrane"/>
    <property type="evidence" value="ECO:0007669"/>
    <property type="project" value="UniProtKB-SubCell"/>
</dbReference>
<dbReference type="EMBL" id="JBBCAQ010000038">
    <property type="protein sequence ID" value="KAK7571956.1"/>
    <property type="molecule type" value="Genomic_DNA"/>
</dbReference>
<evidence type="ECO:0000256" key="12">
    <source>
        <dbReference type="ARBA" id="ARBA00046271"/>
    </source>
</evidence>
<comment type="subcellular location">
    <subcellularLocation>
        <location evidence="12">Peroxisome membrane</location>
    </subcellularLocation>
</comment>
<keyword evidence="9" id="KW-0576">Peroxisome</keyword>
<evidence type="ECO:0000256" key="14">
    <source>
        <dbReference type="SAM" id="MobiDB-lite"/>
    </source>
</evidence>
<dbReference type="AlphaFoldDB" id="A0AAN9T5V1"/>
<evidence type="ECO:0000256" key="7">
    <source>
        <dbReference type="ARBA" id="ARBA00023010"/>
    </source>
</evidence>
<keyword evidence="6" id="KW-1133">Transmembrane helix</keyword>
<dbReference type="PANTHER" id="PTHR19332">
    <property type="entry name" value="PEROXISOMAL MEMBRANE PROTEIN PEX13"/>
    <property type="match status" value="1"/>
</dbReference>
<dbReference type="PANTHER" id="PTHR19332:SF1">
    <property type="entry name" value="PEROXISOMAL MEMBRANE PROTEIN PEX13"/>
    <property type="match status" value="1"/>
</dbReference>
<evidence type="ECO:0000256" key="11">
    <source>
        <dbReference type="ARBA" id="ARBA00034535"/>
    </source>
</evidence>
<keyword evidence="2 13" id="KW-0728">SH3 domain</keyword>
<keyword evidence="8" id="KW-0472">Membrane</keyword>
<protein>
    <recommendedName>
        <fullName evidence="11">Peroxisomal membrane protein PEX13</fullName>
    </recommendedName>
    <alternativeName>
        <fullName evidence="10">Peroxin-13</fullName>
    </alternativeName>
</protein>
<dbReference type="Proteomes" id="UP001367676">
    <property type="component" value="Unassembled WGS sequence"/>
</dbReference>
<dbReference type="InterPro" id="IPR001452">
    <property type="entry name" value="SH3_domain"/>
</dbReference>
<reference evidence="16 17" key="1">
    <citation type="submission" date="2024-03" db="EMBL/GenBank/DDBJ databases">
        <title>Adaptation during the transition from Ophiocordyceps entomopathogen to insect associate is accompanied by gene loss and intensified selection.</title>
        <authorList>
            <person name="Ward C.M."/>
            <person name="Onetto C.A."/>
            <person name="Borneman A.R."/>
        </authorList>
    </citation>
    <scope>NUCLEOTIDE SEQUENCE [LARGE SCALE GENOMIC DNA]</scope>
    <source>
        <strain evidence="16">AWRI1</strain>
        <tissue evidence="16">Single Adult Female</tissue>
    </source>
</reference>
<dbReference type="GO" id="GO:1990429">
    <property type="term" value="C:peroxisomal importomer complex"/>
    <property type="evidence" value="ECO:0007669"/>
    <property type="project" value="TreeGrafter"/>
</dbReference>
<evidence type="ECO:0000256" key="9">
    <source>
        <dbReference type="ARBA" id="ARBA00023140"/>
    </source>
</evidence>
<gene>
    <name evidence="16" type="ORF">V9T40_014428</name>
</gene>
<dbReference type="PRINTS" id="PR00452">
    <property type="entry name" value="SH3DOMAIN"/>
</dbReference>
<feature type="region of interest" description="Disordered" evidence="14">
    <location>
        <begin position="1"/>
        <end position="29"/>
    </location>
</feature>
<evidence type="ECO:0000256" key="4">
    <source>
        <dbReference type="ARBA" id="ARBA00022692"/>
    </source>
</evidence>
<dbReference type="InterPro" id="IPR036028">
    <property type="entry name" value="SH3-like_dom_sf"/>
</dbReference>
<evidence type="ECO:0000256" key="2">
    <source>
        <dbReference type="ARBA" id="ARBA00022443"/>
    </source>
</evidence>
<comment type="caution">
    <text evidence="16">The sequence shown here is derived from an EMBL/GenBank/DDBJ whole genome shotgun (WGS) entry which is preliminary data.</text>
</comment>
<evidence type="ECO:0000256" key="3">
    <source>
        <dbReference type="ARBA" id="ARBA00022448"/>
    </source>
</evidence>
<keyword evidence="7" id="KW-0811">Translocation</keyword>
<evidence type="ECO:0000256" key="10">
    <source>
        <dbReference type="ARBA" id="ARBA00029693"/>
    </source>
</evidence>
<dbReference type="Gene3D" id="2.30.30.40">
    <property type="entry name" value="SH3 Domains"/>
    <property type="match status" value="1"/>
</dbReference>
<proteinExistence type="inferred from homology"/>
<accession>A0AAN9T5V1</accession>
<feature type="domain" description="SH3" evidence="15">
    <location>
        <begin position="247"/>
        <end position="310"/>
    </location>
</feature>
<dbReference type="Pfam" id="PF04088">
    <property type="entry name" value="Peroxin-13_N"/>
    <property type="match status" value="1"/>
</dbReference>
<keyword evidence="5" id="KW-0653">Protein transport</keyword>
<evidence type="ECO:0000259" key="15">
    <source>
        <dbReference type="PROSITE" id="PS50002"/>
    </source>
</evidence>
<evidence type="ECO:0000256" key="5">
    <source>
        <dbReference type="ARBA" id="ARBA00022927"/>
    </source>
</evidence>
<dbReference type="Pfam" id="PF14604">
    <property type="entry name" value="SH3_9"/>
    <property type="match status" value="1"/>
</dbReference>
<evidence type="ECO:0000256" key="6">
    <source>
        <dbReference type="ARBA" id="ARBA00022989"/>
    </source>
</evidence>
<keyword evidence="4" id="KW-0812">Transmembrane</keyword>
<name>A0AAN9T5V1_9HEMI</name>
<evidence type="ECO:0000313" key="17">
    <source>
        <dbReference type="Proteomes" id="UP001367676"/>
    </source>
</evidence>
<dbReference type="PROSITE" id="PS50002">
    <property type="entry name" value="SH3"/>
    <property type="match status" value="1"/>
</dbReference>
<evidence type="ECO:0000313" key="16">
    <source>
        <dbReference type="EMBL" id="KAK7571956.1"/>
    </source>
</evidence>
<dbReference type="SUPFAM" id="SSF50044">
    <property type="entry name" value="SH3-domain"/>
    <property type="match status" value="1"/>
</dbReference>
<evidence type="ECO:0000256" key="8">
    <source>
        <dbReference type="ARBA" id="ARBA00023136"/>
    </source>
</evidence>
<dbReference type="InterPro" id="IPR007223">
    <property type="entry name" value="Peroxin-13_N"/>
</dbReference>
<keyword evidence="3" id="KW-0813">Transport</keyword>
<dbReference type="GO" id="GO:0016560">
    <property type="term" value="P:protein import into peroxisome matrix, docking"/>
    <property type="evidence" value="ECO:0007669"/>
    <property type="project" value="InterPro"/>
</dbReference>
<organism evidence="16 17">
    <name type="scientific">Parthenolecanium corni</name>
    <dbReference type="NCBI Taxonomy" id="536013"/>
    <lineage>
        <taxon>Eukaryota</taxon>
        <taxon>Metazoa</taxon>
        <taxon>Ecdysozoa</taxon>
        <taxon>Arthropoda</taxon>
        <taxon>Hexapoda</taxon>
        <taxon>Insecta</taxon>
        <taxon>Pterygota</taxon>
        <taxon>Neoptera</taxon>
        <taxon>Paraneoptera</taxon>
        <taxon>Hemiptera</taxon>
        <taxon>Sternorrhyncha</taxon>
        <taxon>Coccoidea</taxon>
        <taxon>Coccidae</taxon>
        <taxon>Parthenolecanium</taxon>
    </lineage>
</organism>